<dbReference type="InterPro" id="IPR052050">
    <property type="entry name" value="SecEffector_AnkRepeat"/>
</dbReference>
<dbReference type="InterPro" id="IPR036770">
    <property type="entry name" value="Ankyrin_rpt-contain_sf"/>
</dbReference>
<name>S4VW01_9VIRU</name>
<dbReference type="Pfam" id="PF13637">
    <property type="entry name" value="Ank_4"/>
    <property type="match status" value="1"/>
</dbReference>
<proteinExistence type="predicted"/>
<evidence type="ECO:0000313" key="2">
    <source>
        <dbReference type="Proteomes" id="UP000204584"/>
    </source>
</evidence>
<accession>S4VW01</accession>
<reference evidence="1 2" key="1">
    <citation type="journal article" date="2013" name="Science">
        <title>Pandoraviruses: amoeba viruses with genomes up to 2.5 Mb reaching that of parasitic eukaryotes.</title>
        <authorList>
            <person name="Philippe N."/>
            <person name="Legendre M."/>
            <person name="Doutre G."/>
            <person name="Coute Y."/>
            <person name="Poirot O."/>
            <person name="Lescot M."/>
            <person name="Arslan D."/>
            <person name="Seltzer V."/>
            <person name="Bertaux L."/>
            <person name="Bruley C."/>
            <person name="Garin J."/>
            <person name="Claverie J.M."/>
            <person name="Abergel C."/>
        </authorList>
    </citation>
    <scope>NUCLEOTIDE SEQUENCE [LARGE SCALE GENOMIC DNA]</scope>
</reference>
<dbReference type="KEGG" id="vg:16606616"/>
<gene>
    <name evidence="1" type="ORF">psal_cds_804</name>
</gene>
<dbReference type="SUPFAM" id="SSF48403">
    <property type="entry name" value="Ankyrin repeat"/>
    <property type="match status" value="1"/>
</dbReference>
<keyword evidence="2" id="KW-1185">Reference proteome</keyword>
<dbReference type="GeneID" id="16606616"/>
<dbReference type="Gene3D" id="1.25.40.20">
    <property type="entry name" value="Ankyrin repeat-containing domain"/>
    <property type="match status" value="1"/>
</dbReference>
<protein>
    <submittedName>
        <fullName evidence="1">Ankyrin repeat domain containing protein</fullName>
    </submittedName>
</protein>
<dbReference type="RefSeq" id="YP_008437902.1">
    <property type="nucleotide sequence ID" value="NC_022098.1"/>
</dbReference>
<organism evidence="1 2">
    <name type="scientific">Pandoravirus salinus</name>
    <dbReference type="NCBI Taxonomy" id="1349410"/>
    <lineage>
        <taxon>Viruses</taxon>
        <taxon>Pandoravirus</taxon>
    </lineage>
</organism>
<dbReference type="PANTHER" id="PTHR46586:SF3">
    <property type="entry name" value="ANKYRIN REPEAT-CONTAINING PROTEIN"/>
    <property type="match status" value="1"/>
</dbReference>
<dbReference type="Proteomes" id="UP000204584">
    <property type="component" value="Segment"/>
</dbReference>
<sequence>MQILPPEIVHVILGYVGLCPRAVRVCRQWRDLLCAPLAMRPRQQSPTVDDYMRAWARTGAADRITWARRHGCPWSPEACTEAARQGDLSLFLWLRKEGCPWDNWACVTAAASGGHLDVITYYIMADRPPLDEWICAGAAMGRQSAVIDWMHARGHLFDNIGACQGAARGGHLDLLIRLRKQGCPWNAVTCSEAAKGGHLDVLKWLRQNGCPWNRWTCAWAAAGGHLDVLVWAHNNGCPWDRWTCAAAAKGGHLDCLRYARINGCDWDERTPLAAATHGHHETLAFILADTPLPFCGDDFSNNAARTGDIYTLDTMRLAGCPWDSKLCVVAATHGQIDVLVWATRVGCAWYAAECVEAALDHKQHHVAAWIADHS</sequence>
<dbReference type="PANTHER" id="PTHR46586">
    <property type="entry name" value="ANKYRIN REPEAT-CONTAINING PROTEIN"/>
    <property type="match status" value="1"/>
</dbReference>
<dbReference type="InterPro" id="IPR002110">
    <property type="entry name" value="Ankyrin_rpt"/>
</dbReference>
<dbReference type="EMBL" id="KC977571">
    <property type="protein sequence ID" value="AGO84829.1"/>
    <property type="molecule type" value="Genomic_DNA"/>
</dbReference>
<dbReference type="CDD" id="cd09917">
    <property type="entry name" value="F-box_SF"/>
    <property type="match status" value="1"/>
</dbReference>
<evidence type="ECO:0000313" key="1">
    <source>
        <dbReference type="EMBL" id="AGO84829.1"/>
    </source>
</evidence>